<dbReference type="InterPro" id="IPR001534">
    <property type="entry name" value="Transthyretin-like"/>
</dbReference>
<evidence type="ECO:0000313" key="8">
    <source>
        <dbReference type="WBParaSite" id="HPLM_0000892101-mRNA-1"/>
    </source>
</evidence>
<dbReference type="OMA" id="IEWIEDI"/>
<keyword evidence="3" id="KW-0964">Secreted</keyword>
<evidence type="ECO:0000256" key="1">
    <source>
        <dbReference type="ARBA" id="ARBA00004613"/>
    </source>
</evidence>
<proteinExistence type="inferred from homology"/>
<dbReference type="PANTHER" id="PTHR21700">
    <property type="entry name" value="TRANSTHYRETIN-LIKE FAMILY PROTEIN-RELATED"/>
    <property type="match status" value="1"/>
</dbReference>
<dbReference type="PANTHER" id="PTHR21700:SF38">
    <property type="entry name" value="TRANSTHYRETIN-RELATED FAMILY DOMAIN-RELATED"/>
    <property type="match status" value="1"/>
</dbReference>
<comment type="similarity">
    <text evidence="2">Belongs to the nematode transthyretin-like family.</text>
</comment>
<reference evidence="6 7" key="2">
    <citation type="submission" date="2018-11" db="EMBL/GenBank/DDBJ databases">
        <authorList>
            <consortium name="Pathogen Informatics"/>
        </authorList>
    </citation>
    <scope>NUCLEOTIDE SEQUENCE [LARGE SCALE GENOMIC DNA]</scope>
    <source>
        <strain evidence="6 7">MHpl1</strain>
    </source>
</reference>
<dbReference type="InterPro" id="IPR038479">
    <property type="entry name" value="Transthyretin-like_sf"/>
</dbReference>
<evidence type="ECO:0000256" key="5">
    <source>
        <dbReference type="SAM" id="SignalP"/>
    </source>
</evidence>
<evidence type="ECO:0000313" key="6">
    <source>
        <dbReference type="EMBL" id="VDO36133.1"/>
    </source>
</evidence>
<dbReference type="WBParaSite" id="HPLM_0000892101-mRNA-1">
    <property type="protein sequence ID" value="HPLM_0000892101-mRNA-1"/>
    <property type="gene ID" value="HPLM_0000892101"/>
</dbReference>
<dbReference type="GO" id="GO:0005576">
    <property type="term" value="C:extracellular region"/>
    <property type="evidence" value="ECO:0007669"/>
    <property type="project" value="UniProtKB-SubCell"/>
</dbReference>
<dbReference type="Pfam" id="PF01060">
    <property type="entry name" value="TTR-52"/>
    <property type="match status" value="2"/>
</dbReference>
<dbReference type="Gene3D" id="2.60.40.3330">
    <property type="match status" value="2"/>
</dbReference>
<evidence type="ECO:0000256" key="2">
    <source>
        <dbReference type="ARBA" id="ARBA00010112"/>
    </source>
</evidence>
<dbReference type="AlphaFoldDB" id="A0A0N4WE68"/>
<accession>A0A0N4WE68</accession>
<evidence type="ECO:0000256" key="3">
    <source>
        <dbReference type="ARBA" id="ARBA00022525"/>
    </source>
</evidence>
<protein>
    <submittedName>
        <fullName evidence="8">Transthyretin-like family protein</fullName>
    </submittedName>
</protein>
<feature type="signal peptide" evidence="5">
    <location>
        <begin position="1"/>
        <end position="15"/>
    </location>
</feature>
<dbReference type="Proteomes" id="UP000268014">
    <property type="component" value="Unassembled WGS sequence"/>
</dbReference>
<gene>
    <name evidence="6" type="ORF">HPLM_LOCUS8913</name>
</gene>
<sequence length="290" mass="31966">MKYLLLLAFATTASAINLIGRTQSTAVRGKLTCNGKPAAGVRVKLYDSDNSILPGVVDTDDLMASGKTDSNGEYNLSGSTKEITGIEPYLAIYHDCNDGIKVESAKTFDLLIVVFATITLSIENNLIEWIEDISMRCILICAIVSYAAAVELFGRDQSSAVKGRLMCDGRPAVGVKVKLWDVDRTDMDDLMDEKITNSNGEFSLAGWTKEYTTIDPKLSIYHDCNDGIKPCQRKFSILIPDSYVSHGKVPRKVGTLKFPLKINLENIGRPYSIELNKTSTIKGRFNLFTE</sequence>
<dbReference type="GO" id="GO:0009986">
    <property type="term" value="C:cell surface"/>
    <property type="evidence" value="ECO:0007669"/>
    <property type="project" value="InterPro"/>
</dbReference>
<evidence type="ECO:0000256" key="4">
    <source>
        <dbReference type="ARBA" id="ARBA00022729"/>
    </source>
</evidence>
<comment type="subcellular location">
    <subcellularLocation>
        <location evidence="1">Secreted</location>
    </subcellularLocation>
</comment>
<name>A0A0N4WE68_HAEPC</name>
<dbReference type="EMBL" id="UZAF01016958">
    <property type="protein sequence ID" value="VDO36133.1"/>
    <property type="molecule type" value="Genomic_DNA"/>
</dbReference>
<organism evidence="8">
    <name type="scientific">Haemonchus placei</name>
    <name type="common">Barber's pole worm</name>
    <dbReference type="NCBI Taxonomy" id="6290"/>
    <lineage>
        <taxon>Eukaryota</taxon>
        <taxon>Metazoa</taxon>
        <taxon>Ecdysozoa</taxon>
        <taxon>Nematoda</taxon>
        <taxon>Chromadorea</taxon>
        <taxon>Rhabditida</taxon>
        <taxon>Rhabditina</taxon>
        <taxon>Rhabditomorpha</taxon>
        <taxon>Strongyloidea</taxon>
        <taxon>Trichostrongylidae</taxon>
        <taxon>Haemonchus</taxon>
    </lineage>
</organism>
<dbReference type="OrthoDB" id="5849824at2759"/>
<keyword evidence="7" id="KW-1185">Reference proteome</keyword>
<reference evidence="8" key="1">
    <citation type="submission" date="2017-02" db="UniProtKB">
        <authorList>
            <consortium name="WormBaseParasite"/>
        </authorList>
    </citation>
    <scope>IDENTIFICATION</scope>
</reference>
<keyword evidence="4 5" id="KW-0732">Signal</keyword>
<feature type="chain" id="PRO_5043123643" evidence="5">
    <location>
        <begin position="16"/>
        <end position="290"/>
    </location>
</feature>
<evidence type="ECO:0000313" key="7">
    <source>
        <dbReference type="Proteomes" id="UP000268014"/>
    </source>
</evidence>